<accession>A0ABX0UUI4</accession>
<feature type="domain" description="HTH araC/xylS-type" evidence="4">
    <location>
        <begin position="168"/>
        <end position="266"/>
    </location>
</feature>
<dbReference type="Pfam" id="PF12833">
    <property type="entry name" value="HTH_18"/>
    <property type="match status" value="1"/>
</dbReference>
<evidence type="ECO:0000256" key="2">
    <source>
        <dbReference type="ARBA" id="ARBA00023125"/>
    </source>
</evidence>
<sequence length="280" mass="32525">MDAIFDYRSPSPGLRCYVRQLQIVGCSFPESMAVLPVKSYWPRGEDSLAFYPKDTEEIEYGFDGKLLGKPCSTLNGQYTIVTNRYVGRNFMVFQVQFQPGALFRLTGIPACELTNSFLDAEAVFGSEIRRVNERLSYTSHYTEMIPIVENFLFYLINRTKPRLEQPIDKVGLFMLQNPGTVSLEWLADQACLSTRQFYQNFIQRTGVSPKLYNRIIRFDKAMKMSNAQPRKDWLSIAVESGYYDYQHMVRDFKEFTKLTPNEFSQHENHAPERIFGRKEG</sequence>
<organism evidence="5 6">
    <name type="scientific">Dyadobacter arcticus</name>
    <dbReference type="NCBI Taxonomy" id="1078754"/>
    <lineage>
        <taxon>Bacteria</taxon>
        <taxon>Pseudomonadati</taxon>
        <taxon>Bacteroidota</taxon>
        <taxon>Cytophagia</taxon>
        <taxon>Cytophagales</taxon>
        <taxon>Spirosomataceae</taxon>
        <taxon>Dyadobacter</taxon>
    </lineage>
</organism>
<dbReference type="InterPro" id="IPR018060">
    <property type="entry name" value="HTH_AraC"/>
</dbReference>
<comment type="caution">
    <text evidence="5">The sequence shown here is derived from an EMBL/GenBank/DDBJ whole genome shotgun (WGS) entry which is preliminary data.</text>
</comment>
<dbReference type="SUPFAM" id="SSF46689">
    <property type="entry name" value="Homeodomain-like"/>
    <property type="match status" value="1"/>
</dbReference>
<reference evidence="5 6" key="1">
    <citation type="submission" date="2020-03" db="EMBL/GenBank/DDBJ databases">
        <title>Genomic Encyclopedia of Type Strains, Phase IV (KMG-IV): sequencing the most valuable type-strain genomes for metagenomic binning, comparative biology and taxonomic classification.</title>
        <authorList>
            <person name="Goeker M."/>
        </authorList>
    </citation>
    <scope>NUCLEOTIDE SEQUENCE [LARGE SCALE GENOMIC DNA]</scope>
    <source>
        <strain evidence="5 6">DSM 102865</strain>
    </source>
</reference>
<dbReference type="PANTHER" id="PTHR46796:SF13">
    <property type="entry name" value="HTH-TYPE TRANSCRIPTIONAL ACTIVATOR RHAS"/>
    <property type="match status" value="1"/>
</dbReference>
<evidence type="ECO:0000256" key="1">
    <source>
        <dbReference type="ARBA" id="ARBA00023015"/>
    </source>
</evidence>
<evidence type="ECO:0000313" key="5">
    <source>
        <dbReference type="EMBL" id="NIJ54591.1"/>
    </source>
</evidence>
<evidence type="ECO:0000313" key="6">
    <source>
        <dbReference type="Proteomes" id="UP001179181"/>
    </source>
</evidence>
<protein>
    <submittedName>
        <fullName evidence="5">AraC-like DNA-binding protein</fullName>
    </submittedName>
</protein>
<dbReference type="InterPro" id="IPR050204">
    <property type="entry name" value="AraC_XylS_family_regulators"/>
</dbReference>
<dbReference type="RefSeq" id="WP_167272968.1">
    <property type="nucleotide sequence ID" value="NZ_JAASQJ010000003.1"/>
</dbReference>
<gene>
    <name evidence="5" type="ORF">FHS68_003773</name>
</gene>
<dbReference type="EMBL" id="JAASQJ010000003">
    <property type="protein sequence ID" value="NIJ54591.1"/>
    <property type="molecule type" value="Genomic_DNA"/>
</dbReference>
<dbReference type="Gene3D" id="1.10.10.60">
    <property type="entry name" value="Homeodomain-like"/>
    <property type="match status" value="1"/>
</dbReference>
<keyword evidence="3" id="KW-0804">Transcription</keyword>
<name>A0ABX0UUI4_9BACT</name>
<evidence type="ECO:0000256" key="3">
    <source>
        <dbReference type="ARBA" id="ARBA00023163"/>
    </source>
</evidence>
<keyword evidence="1" id="KW-0805">Transcription regulation</keyword>
<evidence type="ECO:0000259" key="4">
    <source>
        <dbReference type="PROSITE" id="PS01124"/>
    </source>
</evidence>
<dbReference type="Proteomes" id="UP001179181">
    <property type="component" value="Unassembled WGS sequence"/>
</dbReference>
<dbReference type="InterPro" id="IPR009057">
    <property type="entry name" value="Homeodomain-like_sf"/>
</dbReference>
<dbReference type="SMART" id="SM00342">
    <property type="entry name" value="HTH_ARAC"/>
    <property type="match status" value="1"/>
</dbReference>
<keyword evidence="6" id="KW-1185">Reference proteome</keyword>
<dbReference type="PANTHER" id="PTHR46796">
    <property type="entry name" value="HTH-TYPE TRANSCRIPTIONAL ACTIVATOR RHAS-RELATED"/>
    <property type="match status" value="1"/>
</dbReference>
<keyword evidence="2" id="KW-0238">DNA-binding</keyword>
<dbReference type="PROSITE" id="PS01124">
    <property type="entry name" value="HTH_ARAC_FAMILY_2"/>
    <property type="match status" value="1"/>
</dbReference>
<proteinExistence type="predicted"/>